<dbReference type="Gene3D" id="3.90.740.10">
    <property type="entry name" value="Valyl/Leucyl/Isoleucyl-tRNA synthetase, editing domain"/>
    <property type="match status" value="1"/>
</dbReference>
<evidence type="ECO:0000256" key="9">
    <source>
        <dbReference type="RuleBase" id="RU363039"/>
    </source>
</evidence>
<dbReference type="EMBL" id="JBBJCI010000286">
    <property type="protein sequence ID" value="KAK7236134.1"/>
    <property type="molecule type" value="Genomic_DNA"/>
</dbReference>
<dbReference type="SUPFAM" id="SSF50677">
    <property type="entry name" value="ValRS/IleRS/LeuRS editing domain"/>
    <property type="match status" value="1"/>
</dbReference>
<keyword evidence="3 9" id="KW-0436">Ligase</keyword>
<gene>
    <name evidence="14" type="primary">LARS</name>
    <name evidence="14" type="ORF">SO694_0006009</name>
</gene>
<keyword evidence="15" id="KW-1185">Reference proteome</keyword>
<comment type="similarity">
    <text evidence="1 9">Belongs to the class-I aminoacyl-tRNA synthetase family.</text>
</comment>
<comment type="caution">
    <text evidence="14">The sequence shown here is derived from an EMBL/GenBank/DDBJ whole genome shotgun (WGS) entry which is preliminary data.</text>
</comment>
<feature type="coiled-coil region" evidence="10">
    <location>
        <begin position="116"/>
        <end position="143"/>
    </location>
</feature>
<dbReference type="InterPro" id="IPR014729">
    <property type="entry name" value="Rossmann-like_a/b/a_fold"/>
</dbReference>
<keyword evidence="6 9" id="KW-0648">Protein biosynthesis</keyword>
<dbReference type="Pfam" id="PF09334">
    <property type="entry name" value="tRNA-synt_1g"/>
    <property type="match status" value="1"/>
</dbReference>
<dbReference type="Gene3D" id="3.40.50.620">
    <property type="entry name" value="HUPs"/>
    <property type="match status" value="1"/>
</dbReference>
<dbReference type="Pfam" id="PF00133">
    <property type="entry name" value="tRNA-synt_1"/>
    <property type="match status" value="1"/>
</dbReference>
<organism evidence="14 15">
    <name type="scientific">Aureococcus anophagefferens</name>
    <name type="common">Harmful bloom alga</name>
    <dbReference type="NCBI Taxonomy" id="44056"/>
    <lineage>
        <taxon>Eukaryota</taxon>
        <taxon>Sar</taxon>
        <taxon>Stramenopiles</taxon>
        <taxon>Ochrophyta</taxon>
        <taxon>Pelagophyceae</taxon>
        <taxon>Pelagomonadales</taxon>
        <taxon>Pelagomonadaceae</taxon>
        <taxon>Aureococcus</taxon>
    </lineage>
</organism>
<feature type="domain" description="Aminoacyl-tRNA synthetase class Ia" evidence="12">
    <location>
        <begin position="48"/>
        <end position="104"/>
    </location>
</feature>
<evidence type="ECO:0000313" key="15">
    <source>
        <dbReference type="Proteomes" id="UP001363151"/>
    </source>
</evidence>
<evidence type="ECO:0000256" key="3">
    <source>
        <dbReference type="ARBA" id="ARBA00022598"/>
    </source>
</evidence>
<evidence type="ECO:0000256" key="4">
    <source>
        <dbReference type="ARBA" id="ARBA00022741"/>
    </source>
</evidence>
<evidence type="ECO:0000259" key="12">
    <source>
        <dbReference type="Pfam" id="PF00133"/>
    </source>
</evidence>
<evidence type="ECO:0000256" key="2">
    <source>
        <dbReference type="ARBA" id="ARBA00013164"/>
    </source>
</evidence>
<reference evidence="14 15" key="1">
    <citation type="submission" date="2024-03" db="EMBL/GenBank/DDBJ databases">
        <title>Aureococcus anophagefferens CCMP1851 and Kratosvirus quantuckense: Draft genome of a second virus-susceptible host strain in the model system.</title>
        <authorList>
            <person name="Chase E."/>
            <person name="Truchon A.R."/>
            <person name="Schepens W."/>
            <person name="Wilhelm S.W."/>
        </authorList>
    </citation>
    <scope>NUCLEOTIDE SEQUENCE [LARGE SCALE GENOMIC DNA]</scope>
    <source>
        <strain evidence="14 15">CCMP1851</strain>
    </source>
</reference>
<feature type="region of interest" description="Disordered" evidence="11">
    <location>
        <begin position="1"/>
        <end position="46"/>
    </location>
</feature>
<dbReference type="SUPFAM" id="SSF47323">
    <property type="entry name" value="Anticodon-binding domain of a subclass of class I aminoacyl-tRNA synthetases"/>
    <property type="match status" value="1"/>
</dbReference>
<dbReference type="InterPro" id="IPR009008">
    <property type="entry name" value="Val/Leu/Ile-tRNA-synth_edit"/>
</dbReference>
<evidence type="ECO:0000256" key="8">
    <source>
        <dbReference type="ARBA" id="ARBA00030520"/>
    </source>
</evidence>
<evidence type="ECO:0000256" key="1">
    <source>
        <dbReference type="ARBA" id="ARBA00005594"/>
    </source>
</evidence>
<proteinExistence type="inferred from homology"/>
<dbReference type="Proteomes" id="UP001363151">
    <property type="component" value="Unassembled WGS sequence"/>
</dbReference>
<dbReference type="NCBIfam" id="TIGR00395">
    <property type="entry name" value="leuS_arch"/>
    <property type="match status" value="1"/>
</dbReference>
<dbReference type="PANTHER" id="PTHR45794">
    <property type="entry name" value="LEUCYL-TRNA SYNTHETASE"/>
    <property type="match status" value="1"/>
</dbReference>
<dbReference type="InterPro" id="IPR004493">
    <property type="entry name" value="Leu-tRNA-synth_Ia_arc/euk"/>
</dbReference>
<protein>
    <recommendedName>
        <fullName evidence="2">leucine--tRNA ligase</fullName>
        <ecNumber evidence="2">6.1.1.4</ecNumber>
    </recommendedName>
    <alternativeName>
        <fullName evidence="8">Leucyl-tRNA synthetase</fullName>
    </alternativeName>
</protein>
<dbReference type="InterPro" id="IPR002300">
    <property type="entry name" value="aa-tRNA-synth_Ia"/>
</dbReference>
<keyword evidence="10" id="KW-0175">Coiled coil</keyword>
<keyword evidence="7 9" id="KW-0030">Aminoacyl-tRNA synthetase</keyword>
<evidence type="ECO:0000256" key="5">
    <source>
        <dbReference type="ARBA" id="ARBA00022840"/>
    </source>
</evidence>
<evidence type="ECO:0000313" key="14">
    <source>
        <dbReference type="EMBL" id="KAK7236134.1"/>
    </source>
</evidence>
<dbReference type="EC" id="6.1.1.4" evidence="2"/>
<keyword evidence="4 9" id="KW-0547">Nucleotide-binding</keyword>
<evidence type="ECO:0000256" key="10">
    <source>
        <dbReference type="SAM" id="Coils"/>
    </source>
</evidence>
<evidence type="ECO:0000256" key="11">
    <source>
        <dbReference type="SAM" id="MobiDB-lite"/>
    </source>
</evidence>
<sequence>MNLPGSMRPRCLPPAVPDRRLTRPERKGRERDDARAAADPTRRSSRYPYMNGRLHLGHAFSLTKAEFAASFKRLQGYNVLFPFGFHCTGMPIQAAANKLKGEVEAYGNPPVFPGAAEAAAAAEAKQSAKVDDLEKEMAALGKKGKAKKAKVQSKAAGTSYQWQALEKMGIEPSEIGAFAEPFKWLDYFPPYGVADLKVFGTSIDWRRSFITTNKNPYYDSFVRWQFEKLKAAGKMAYGKRANVYAVKDAQCCADHDRASGEGVGPQEYTLIKLEVAEPKPACLAACGGAKVYLVPATLRPETMYGQTNCYVLPEGAYGCYRQASGDVFVMSKRSAVGLAHQGSFAKNDNGPDVFSGYARTWGAVDQVGADFKGQDLIGCPLKAPLATFPVVYVLPLTTISMTKGTGVVTSVPSDAPDDWIALHELKHDEKLRAKFGVKEEWVAPFDVVPIINITVAGSEDGKKESWSSDKSAEYWCEKLEITSQKDQAKLKLAKGETYLNGFNYGVMLVGGHKGERVEAAKPLVKAELVASGDALLYFEPESPIVSRSGEDCIVAHTEQWYLKYGEQEWRDKVVAHVDGVFEAYNPECLARFKYTLGWMKEWACSRLFGLGTRIPWDDAWLIESLSDSTIYMAYYTVCHVLQGFGATNLDGASQGAVAPEMMTAAVWDYVYVTGAPHPKTVDGSCAIPDDLLAKMRAEFQYWYPMDLRVSGKDLIGNHLTMCLYNHAAIWPDEAATRWPRSMYTNGFVLLDGEKMSKSTGNFLMLDEACALYSADAVRFALADAGDSLEDANFERKRADGAINMLYVEEEFARKATGRHADPLELRPADAPRDAYMIDTAFANEMASLAAETLACYTAMRWRDGIQAGAFGLQLARDAYRDWCVRSSVPMHAGLLADYVALECALIAPVCPHFAHHVWFDVLEKREPLTWPAAAPVDKALNRSYGFLKGTARSLRLDAAKELKALKGKPPAGGYVYVASVYPEWRKAVLKLARDACAAAGGALIEKKALLGALKGAGSPFAKGGALEKQAKFAMQFGSFMHDYAAEVGLDAFDDTLPFDQVAVLKESQDYLSKCIMSGQLLPIEIVDLENTPSPPGPEKKYANASPGKVTMHLYA</sequence>
<evidence type="ECO:0000259" key="13">
    <source>
        <dbReference type="Pfam" id="PF09334"/>
    </source>
</evidence>
<dbReference type="InterPro" id="IPR009080">
    <property type="entry name" value="tRNAsynth_Ia_anticodon-bd"/>
</dbReference>
<evidence type="ECO:0000256" key="6">
    <source>
        <dbReference type="ARBA" id="ARBA00022917"/>
    </source>
</evidence>
<keyword evidence="5 9" id="KW-0067">ATP-binding</keyword>
<dbReference type="PANTHER" id="PTHR45794:SF1">
    <property type="entry name" value="LEUCINE--TRNA LIGASE, CYTOPLASMIC"/>
    <property type="match status" value="1"/>
</dbReference>
<dbReference type="InterPro" id="IPR015413">
    <property type="entry name" value="Methionyl/Leucyl_tRNA_Synth"/>
</dbReference>
<evidence type="ECO:0000256" key="7">
    <source>
        <dbReference type="ARBA" id="ARBA00023146"/>
    </source>
</evidence>
<accession>A0ABR1FR62</accession>
<dbReference type="SUPFAM" id="SSF52374">
    <property type="entry name" value="Nucleotidylyl transferase"/>
    <property type="match status" value="1"/>
</dbReference>
<feature type="compositionally biased region" description="Basic and acidic residues" evidence="11">
    <location>
        <begin position="17"/>
        <end position="42"/>
    </location>
</feature>
<name>A0ABR1FR62_AURAN</name>
<feature type="domain" description="Methionyl/Leucyl tRNA synthetase" evidence="13">
    <location>
        <begin position="697"/>
        <end position="803"/>
    </location>
</feature>